<organism evidence="1 2">
    <name type="scientific">Dreissena polymorpha</name>
    <name type="common">Zebra mussel</name>
    <name type="synonym">Mytilus polymorpha</name>
    <dbReference type="NCBI Taxonomy" id="45954"/>
    <lineage>
        <taxon>Eukaryota</taxon>
        <taxon>Metazoa</taxon>
        <taxon>Spiralia</taxon>
        <taxon>Lophotrochozoa</taxon>
        <taxon>Mollusca</taxon>
        <taxon>Bivalvia</taxon>
        <taxon>Autobranchia</taxon>
        <taxon>Heteroconchia</taxon>
        <taxon>Euheterodonta</taxon>
        <taxon>Imparidentia</taxon>
        <taxon>Neoheterodontei</taxon>
        <taxon>Myida</taxon>
        <taxon>Dreissenoidea</taxon>
        <taxon>Dreissenidae</taxon>
        <taxon>Dreissena</taxon>
    </lineage>
</organism>
<accession>A0A9D4F0R1</accession>
<sequence>MISDYCSRHPVKTNSTSSFTEDYVNSLAISAVPDSLTLAEIAEATSKDKVLCSVINALSQNRWHKQSVQNSAIYQQYRALADELTSVKINDNHVVLHGSRLCDRRYAMPSCKPSS</sequence>
<evidence type="ECO:0000313" key="2">
    <source>
        <dbReference type="Proteomes" id="UP000828390"/>
    </source>
</evidence>
<reference evidence="1" key="1">
    <citation type="journal article" date="2019" name="bioRxiv">
        <title>The Genome of the Zebra Mussel, Dreissena polymorpha: A Resource for Invasive Species Research.</title>
        <authorList>
            <person name="McCartney M.A."/>
            <person name="Auch B."/>
            <person name="Kono T."/>
            <person name="Mallez S."/>
            <person name="Zhang Y."/>
            <person name="Obille A."/>
            <person name="Becker A."/>
            <person name="Abrahante J.E."/>
            <person name="Garbe J."/>
            <person name="Badalamenti J.P."/>
            <person name="Herman A."/>
            <person name="Mangelson H."/>
            <person name="Liachko I."/>
            <person name="Sullivan S."/>
            <person name="Sone E.D."/>
            <person name="Koren S."/>
            <person name="Silverstein K.A.T."/>
            <person name="Beckman K.B."/>
            <person name="Gohl D.M."/>
        </authorList>
    </citation>
    <scope>NUCLEOTIDE SEQUENCE</scope>
    <source>
        <strain evidence="1">Duluth1</strain>
        <tissue evidence="1">Whole animal</tissue>
    </source>
</reference>
<dbReference type="AlphaFoldDB" id="A0A9D4F0R1"/>
<dbReference type="Proteomes" id="UP000828390">
    <property type="component" value="Unassembled WGS sequence"/>
</dbReference>
<gene>
    <name evidence="1" type="ORF">DPMN_168480</name>
</gene>
<reference evidence="1" key="2">
    <citation type="submission" date="2020-11" db="EMBL/GenBank/DDBJ databases">
        <authorList>
            <person name="McCartney M.A."/>
            <person name="Auch B."/>
            <person name="Kono T."/>
            <person name="Mallez S."/>
            <person name="Becker A."/>
            <person name="Gohl D.M."/>
            <person name="Silverstein K.A.T."/>
            <person name="Koren S."/>
            <person name="Bechman K.B."/>
            <person name="Herman A."/>
            <person name="Abrahante J.E."/>
            <person name="Garbe J."/>
        </authorList>
    </citation>
    <scope>NUCLEOTIDE SEQUENCE</scope>
    <source>
        <strain evidence="1">Duluth1</strain>
        <tissue evidence="1">Whole animal</tissue>
    </source>
</reference>
<evidence type="ECO:0000313" key="1">
    <source>
        <dbReference type="EMBL" id="KAH3790284.1"/>
    </source>
</evidence>
<protein>
    <submittedName>
        <fullName evidence="1">Uncharacterized protein</fullName>
    </submittedName>
</protein>
<keyword evidence="2" id="KW-1185">Reference proteome</keyword>
<proteinExistence type="predicted"/>
<name>A0A9D4F0R1_DREPO</name>
<comment type="caution">
    <text evidence="1">The sequence shown here is derived from an EMBL/GenBank/DDBJ whole genome shotgun (WGS) entry which is preliminary data.</text>
</comment>
<dbReference type="EMBL" id="JAIWYP010000008">
    <property type="protein sequence ID" value="KAH3790284.1"/>
    <property type="molecule type" value="Genomic_DNA"/>
</dbReference>